<comment type="caution">
    <text evidence="3">The sequence shown here is derived from an EMBL/GenBank/DDBJ whole genome shotgun (WGS) entry which is preliminary data.</text>
</comment>
<dbReference type="EMBL" id="NAFL01000211">
    <property type="protein sequence ID" value="OSJ35807.1"/>
    <property type="molecule type" value="Genomic_DNA"/>
</dbReference>
<dbReference type="AlphaFoldDB" id="A0A1Y2JWE4"/>
<dbReference type="RefSeq" id="WP_085399025.1">
    <property type="nucleotide sequence ID" value="NZ_NAFL01000211.1"/>
</dbReference>
<evidence type="ECO:0000256" key="1">
    <source>
        <dbReference type="SAM" id="MobiDB-lite"/>
    </source>
</evidence>
<name>A0A1Y2JWE4_BRAJP</name>
<feature type="region of interest" description="Disordered" evidence="1">
    <location>
        <begin position="25"/>
        <end position="129"/>
    </location>
</feature>
<feature type="compositionally biased region" description="Basic and acidic residues" evidence="1">
    <location>
        <begin position="74"/>
        <end position="125"/>
    </location>
</feature>
<sequence length="146" mass="17241">MRISAVATALFLSSSFVASVALAQQPETGGGSNETQATPVQPERTPQQSDQAREQDRRSAEDTRVKPNWTTQPRDQDRMVMDRMRQEHRGRIMDDLDDRTTGGKWRQRDDDEMDRRSRNREEDRPRRRVKICFEYENGDEYCRYRD</sequence>
<feature type="compositionally biased region" description="Polar residues" evidence="1">
    <location>
        <begin position="33"/>
        <end position="50"/>
    </location>
</feature>
<reference evidence="3 4" key="1">
    <citation type="submission" date="2017-03" db="EMBL/GenBank/DDBJ databases">
        <title>Whole genome sequences of fourteen strains of Bradyrhizobium canariense and one strain of Bradyrhizobium japonicum isolated from Lupinus (Papilionoideae: Genisteae) species in Algeria.</title>
        <authorList>
            <person name="Crovadore J."/>
            <person name="Chekireb D."/>
            <person name="Brachmann A."/>
            <person name="Chablais R."/>
            <person name="Cochard B."/>
            <person name="Lefort F."/>
        </authorList>
    </citation>
    <scope>NUCLEOTIDE SEQUENCE [LARGE SCALE GENOMIC DNA]</scope>
    <source>
        <strain evidence="3 4">UBMA197</strain>
    </source>
</reference>
<proteinExistence type="predicted"/>
<feature type="signal peptide" evidence="2">
    <location>
        <begin position="1"/>
        <end position="23"/>
    </location>
</feature>
<accession>A0A1Y2JWE4</accession>
<evidence type="ECO:0000256" key="2">
    <source>
        <dbReference type="SAM" id="SignalP"/>
    </source>
</evidence>
<dbReference type="Proteomes" id="UP000193335">
    <property type="component" value="Unassembled WGS sequence"/>
</dbReference>
<evidence type="ECO:0000313" key="4">
    <source>
        <dbReference type="Proteomes" id="UP000193335"/>
    </source>
</evidence>
<gene>
    <name evidence="3" type="ORF">BSZ19_07115</name>
</gene>
<feature type="chain" id="PRO_5012192398" evidence="2">
    <location>
        <begin position="24"/>
        <end position="146"/>
    </location>
</feature>
<protein>
    <submittedName>
        <fullName evidence="3">Uncharacterized protein</fullName>
    </submittedName>
</protein>
<evidence type="ECO:0000313" key="3">
    <source>
        <dbReference type="EMBL" id="OSJ35807.1"/>
    </source>
</evidence>
<feature type="compositionally biased region" description="Basic and acidic residues" evidence="1">
    <location>
        <begin position="51"/>
        <end position="65"/>
    </location>
</feature>
<keyword evidence="2" id="KW-0732">Signal</keyword>
<organism evidence="3 4">
    <name type="scientific">Bradyrhizobium japonicum</name>
    <dbReference type="NCBI Taxonomy" id="375"/>
    <lineage>
        <taxon>Bacteria</taxon>
        <taxon>Pseudomonadati</taxon>
        <taxon>Pseudomonadota</taxon>
        <taxon>Alphaproteobacteria</taxon>
        <taxon>Hyphomicrobiales</taxon>
        <taxon>Nitrobacteraceae</taxon>
        <taxon>Bradyrhizobium</taxon>
    </lineage>
</organism>